<gene>
    <name evidence="2" type="ORF">ACFP3R_37320</name>
    <name evidence="3" type="ORF">ACFP3R_37335</name>
</gene>
<evidence type="ECO:0000313" key="4">
    <source>
        <dbReference type="Proteomes" id="UP001596220"/>
    </source>
</evidence>
<sequence length="250" mass="26168">MLRAVMGRIDHGRQALRAAAEAAEQAGATLTAACAGTARAEGGAAAAARFRQVAAHADGNEGLTRVLEAAATTLHAMMVALGVASTDEDSDRSPGPRGNEPGVEPPAPRPGPDTARRVEALRRRLPPPVRPGTGQKTHGQLVTGDGPAETVVSGTDTDTQAVHDALRDQGYPLPGPPVVATHVEMKVAARMRREGITDATLVVNHIPRRLTWGGENLLGMVLPEGSRLTAHGTNGYHQTFTGGKRPPWQR</sequence>
<dbReference type="Proteomes" id="UP001596220">
    <property type="component" value="Unassembled WGS sequence"/>
</dbReference>
<reference evidence="2" key="3">
    <citation type="submission" date="2024-09" db="EMBL/GenBank/DDBJ databases">
        <authorList>
            <person name="Sun Q."/>
            <person name="Mori K."/>
        </authorList>
    </citation>
    <scope>NUCLEOTIDE SEQUENCE</scope>
    <source>
        <strain evidence="2">CGMCC 4.7246</strain>
    </source>
</reference>
<name>A0ABW1PH65_9PSEU</name>
<dbReference type="EMBL" id="JBHSQO010000088">
    <property type="protein sequence ID" value="MFC6094956.1"/>
    <property type="molecule type" value="Genomic_DNA"/>
</dbReference>
<dbReference type="EMBL" id="JBHSQO010000088">
    <property type="protein sequence ID" value="MFC6094959.1"/>
    <property type="molecule type" value="Genomic_DNA"/>
</dbReference>
<proteinExistence type="predicted"/>
<organism evidence="2 4">
    <name type="scientific">Saccharothrix lopnurensis</name>
    <dbReference type="NCBI Taxonomy" id="1670621"/>
    <lineage>
        <taxon>Bacteria</taxon>
        <taxon>Bacillati</taxon>
        <taxon>Actinomycetota</taxon>
        <taxon>Actinomycetes</taxon>
        <taxon>Pseudonocardiales</taxon>
        <taxon>Pseudonocardiaceae</taxon>
        <taxon>Saccharothrix</taxon>
    </lineage>
</organism>
<feature type="region of interest" description="Disordered" evidence="1">
    <location>
        <begin position="85"/>
        <end position="154"/>
    </location>
</feature>
<reference evidence="2" key="1">
    <citation type="journal article" date="2014" name="Int. J. Syst. Evol. Microbiol.">
        <title>Complete genome of a new Firmicutes species belonging to the dominant human colonic microbiota ('Ruminococcus bicirculans') reveals two chromosomes and a selective capacity to utilize plant glucans.</title>
        <authorList>
            <consortium name="NISC Comparative Sequencing Program"/>
            <person name="Wegmann U."/>
            <person name="Louis P."/>
            <person name="Goesmann A."/>
            <person name="Henrissat B."/>
            <person name="Duncan S.H."/>
            <person name="Flint H.J."/>
        </authorList>
    </citation>
    <scope>NUCLEOTIDE SEQUENCE</scope>
    <source>
        <strain evidence="2">CGMCC 4.7246</strain>
    </source>
</reference>
<evidence type="ECO:0000313" key="3">
    <source>
        <dbReference type="EMBL" id="MFC6094959.1"/>
    </source>
</evidence>
<evidence type="ECO:0000313" key="2">
    <source>
        <dbReference type="EMBL" id="MFC6094956.1"/>
    </source>
</evidence>
<protein>
    <submittedName>
        <fullName evidence="2">DddA-like double-stranded DNA deaminase toxin</fullName>
    </submittedName>
</protein>
<comment type="caution">
    <text evidence="2">The sequence shown here is derived from an EMBL/GenBank/DDBJ whole genome shotgun (WGS) entry which is preliminary data.</text>
</comment>
<dbReference type="InterPro" id="IPR032724">
    <property type="entry name" value="SCP1.201-like"/>
</dbReference>
<evidence type="ECO:0000256" key="1">
    <source>
        <dbReference type="SAM" id="MobiDB-lite"/>
    </source>
</evidence>
<accession>A0ABW1PH65</accession>
<reference evidence="4" key="2">
    <citation type="journal article" date="2019" name="Int. J. Syst. Evol. Microbiol.">
        <title>The Global Catalogue of Microorganisms (GCM) 10K type strain sequencing project: providing services to taxonomists for standard genome sequencing and annotation.</title>
        <authorList>
            <consortium name="The Broad Institute Genomics Platform"/>
            <consortium name="The Broad Institute Genome Sequencing Center for Infectious Disease"/>
            <person name="Wu L."/>
            <person name="Ma J."/>
        </authorList>
    </citation>
    <scope>NUCLEOTIDE SEQUENCE [LARGE SCALE GENOMIC DNA]</scope>
    <source>
        <strain evidence="4">CGMCC 4.7246</strain>
    </source>
</reference>
<dbReference type="RefSeq" id="WP_380643737.1">
    <property type="nucleotide sequence ID" value="NZ_JBHSQO010000088.1"/>
</dbReference>
<dbReference type="Pfam" id="PF14428">
    <property type="entry name" value="DddA-like"/>
    <property type="match status" value="1"/>
</dbReference>
<keyword evidence="4" id="KW-1185">Reference proteome</keyword>